<dbReference type="EMBL" id="GISG01288858">
    <property type="protein sequence ID" value="MBA4680946.1"/>
    <property type="molecule type" value="Transcribed_RNA"/>
</dbReference>
<name>A0A7C9F2Z2_OPUST</name>
<feature type="transmembrane region" description="Helical" evidence="1">
    <location>
        <begin position="77"/>
        <end position="100"/>
    </location>
</feature>
<reference evidence="2" key="1">
    <citation type="journal article" date="2013" name="J. Plant Res.">
        <title>Effect of fungi and light on seed germination of three Opuntia species from semiarid lands of central Mexico.</title>
        <authorList>
            <person name="Delgado-Sanchez P."/>
            <person name="Jimenez-Bremont J.F."/>
            <person name="Guerrero-Gonzalez Mde L."/>
            <person name="Flores J."/>
        </authorList>
    </citation>
    <scope>NUCLEOTIDE SEQUENCE</scope>
    <source>
        <tissue evidence="2">Cladode</tissue>
    </source>
</reference>
<protein>
    <submittedName>
        <fullName evidence="2">Uncharacterized protein</fullName>
    </submittedName>
</protein>
<evidence type="ECO:0000313" key="2">
    <source>
        <dbReference type="EMBL" id="MBA4680946.1"/>
    </source>
</evidence>
<keyword evidence="1" id="KW-0812">Transmembrane</keyword>
<evidence type="ECO:0000256" key="1">
    <source>
        <dbReference type="SAM" id="Phobius"/>
    </source>
</evidence>
<proteinExistence type="predicted"/>
<sequence>MPLSAIFDGNYLVNSCILQISFYNQIFSCATVSVLIFTSRLSVLLLFQPDDFDSISQGLTTVTKLTYYGWGGEKYGLAWHLLFLSVLIGIIGNAFTWTLFCTQWNLYNVLL</sequence>
<reference evidence="2" key="2">
    <citation type="submission" date="2020-07" db="EMBL/GenBank/DDBJ databases">
        <authorList>
            <person name="Vera ALvarez R."/>
            <person name="Arias-Moreno D.M."/>
            <person name="Jimenez-Jacinto V."/>
            <person name="Jimenez-Bremont J.F."/>
            <person name="Swaminathan K."/>
            <person name="Moose S.P."/>
            <person name="Guerrero-Gonzalez M.L."/>
            <person name="Marino-Ramirez L."/>
            <person name="Landsman D."/>
            <person name="Rodriguez-Kessler M."/>
            <person name="Delgado-Sanchez P."/>
        </authorList>
    </citation>
    <scope>NUCLEOTIDE SEQUENCE</scope>
    <source>
        <tissue evidence="2">Cladode</tissue>
    </source>
</reference>
<dbReference type="AlphaFoldDB" id="A0A7C9F2Z2"/>
<feature type="transmembrane region" description="Helical" evidence="1">
    <location>
        <begin position="26"/>
        <end position="47"/>
    </location>
</feature>
<keyword evidence="1" id="KW-0472">Membrane</keyword>
<keyword evidence="1" id="KW-1133">Transmembrane helix</keyword>
<accession>A0A7C9F2Z2</accession>
<organism evidence="2">
    <name type="scientific">Opuntia streptacantha</name>
    <name type="common">Prickly pear cactus</name>
    <name type="synonym">Opuntia cardona</name>
    <dbReference type="NCBI Taxonomy" id="393608"/>
    <lineage>
        <taxon>Eukaryota</taxon>
        <taxon>Viridiplantae</taxon>
        <taxon>Streptophyta</taxon>
        <taxon>Embryophyta</taxon>
        <taxon>Tracheophyta</taxon>
        <taxon>Spermatophyta</taxon>
        <taxon>Magnoliopsida</taxon>
        <taxon>eudicotyledons</taxon>
        <taxon>Gunneridae</taxon>
        <taxon>Pentapetalae</taxon>
        <taxon>Caryophyllales</taxon>
        <taxon>Cactineae</taxon>
        <taxon>Cactaceae</taxon>
        <taxon>Opuntioideae</taxon>
        <taxon>Opuntia</taxon>
    </lineage>
</organism>